<reference evidence="7" key="1">
    <citation type="submission" date="2014-11" db="EMBL/GenBank/DDBJ databases">
        <authorList>
            <person name="Geib S."/>
        </authorList>
    </citation>
    <scope>NUCLEOTIDE SEQUENCE</scope>
</reference>
<sequence>MYMWFPHILNSVAEFLNDNPGNRTSMCQIVYSKQENIFNSESAHGAATSDGVSLTASQCNEKLEISTYQHSLVLEVLYAVGFALISGIINRVGKCTILFVCLSACGVCGIAATYVDIPMVAVYLYVALLLCGLAINVLSAATVDLYPTRLRAMAVCISLMMGRLGSVVGANVFGALLSNHCETAFIVSGVTLILSGFLGFLITKPTQKSGKQQSWRRTSLVSMTGN</sequence>
<evidence type="ECO:0000313" key="7">
    <source>
        <dbReference type="EMBL" id="JAD03386.1"/>
    </source>
</evidence>
<feature type="transmembrane region" description="Helical" evidence="6">
    <location>
        <begin position="153"/>
        <end position="177"/>
    </location>
</feature>
<dbReference type="PANTHER" id="PTHR23511">
    <property type="entry name" value="SYNAPTIC VESICLE GLYCOPROTEIN 2"/>
    <property type="match status" value="1"/>
</dbReference>
<accession>A0A0A1WXM6</accession>
<feature type="transmembrane region" description="Helical" evidence="6">
    <location>
        <begin position="96"/>
        <end position="115"/>
    </location>
</feature>
<feature type="transmembrane region" description="Helical" evidence="6">
    <location>
        <begin position="183"/>
        <end position="202"/>
    </location>
</feature>
<name>A0A0A1WXM6_ZEUCU</name>
<organism evidence="7">
    <name type="scientific">Zeugodacus cucurbitae</name>
    <name type="common">Melon fruit fly</name>
    <name type="synonym">Bactrocera cucurbitae</name>
    <dbReference type="NCBI Taxonomy" id="28588"/>
    <lineage>
        <taxon>Eukaryota</taxon>
        <taxon>Metazoa</taxon>
        <taxon>Ecdysozoa</taxon>
        <taxon>Arthropoda</taxon>
        <taxon>Hexapoda</taxon>
        <taxon>Insecta</taxon>
        <taxon>Pterygota</taxon>
        <taxon>Neoptera</taxon>
        <taxon>Endopterygota</taxon>
        <taxon>Diptera</taxon>
        <taxon>Brachycera</taxon>
        <taxon>Muscomorpha</taxon>
        <taxon>Tephritoidea</taxon>
        <taxon>Tephritidae</taxon>
        <taxon>Zeugodacus</taxon>
        <taxon>Zeugodacus</taxon>
    </lineage>
</organism>
<comment type="subcellular location">
    <subcellularLocation>
        <location evidence="1">Membrane</location>
        <topology evidence="1">Multi-pass membrane protein</topology>
    </subcellularLocation>
</comment>
<gene>
    <name evidence="7" type="primary">naiP</name>
    <name evidence="7" type="ORF">g.12163</name>
</gene>
<evidence type="ECO:0000256" key="4">
    <source>
        <dbReference type="ARBA" id="ARBA00022989"/>
    </source>
</evidence>
<dbReference type="SUPFAM" id="SSF103473">
    <property type="entry name" value="MFS general substrate transporter"/>
    <property type="match status" value="1"/>
</dbReference>
<feature type="transmembrane region" description="Helical" evidence="6">
    <location>
        <begin position="72"/>
        <end position="89"/>
    </location>
</feature>
<reference evidence="7" key="2">
    <citation type="journal article" date="2015" name="Gigascience">
        <title>Reconstructing a comprehensive transcriptome assembly of a white-pupal translocated strain of the pest fruit fly Bactrocera cucurbitae.</title>
        <authorList>
            <person name="Sim S.B."/>
            <person name="Calla B."/>
            <person name="Hall B."/>
            <person name="DeRego T."/>
            <person name="Geib S.M."/>
        </authorList>
    </citation>
    <scope>NUCLEOTIDE SEQUENCE</scope>
</reference>
<dbReference type="Pfam" id="PF07690">
    <property type="entry name" value="MFS_1"/>
    <property type="match status" value="1"/>
</dbReference>
<dbReference type="InterPro" id="IPR011701">
    <property type="entry name" value="MFS"/>
</dbReference>
<evidence type="ECO:0000256" key="1">
    <source>
        <dbReference type="ARBA" id="ARBA00004141"/>
    </source>
</evidence>
<keyword evidence="5 6" id="KW-0472">Membrane</keyword>
<dbReference type="GO" id="GO:0022857">
    <property type="term" value="F:transmembrane transporter activity"/>
    <property type="evidence" value="ECO:0007669"/>
    <property type="project" value="InterPro"/>
</dbReference>
<keyword evidence="3 6" id="KW-0812">Transmembrane</keyword>
<evidence type="ECO:0000256" key="3">
    <source>
        <dbReference type="ARBA" id="ARBA00022692"/>
    </source>
</evidence>
<evidence type="ECO:0000256" key="2">
    <source>
        <dbReference type="ARBA" id="ARBA00022448"/>
    </source>
</evidence>
<evidence type="ECO:0000256" key="6">
    <source>
        <dbReference type="SAM" id="Phobius"/>
    </source>
</evidence>
<dbReference type="PANTHER" id="PTHR23511:SF37">
    <property type="entry name" value="MAJOR FACILITATOR SUPERFAMILY (MFS) PROFILE DOMAIN-CONTAINING PROTEIN-RELATED"/>
    <property type="match status" value="1"/>
</dbReference>
<dbReference type="InterPro" id="IPR036259">
    <property type="entry name" value="MFS_trans_sf"/>
</dbReference>
<evidence type="ECO:0000256" key="5">
    <source>
        <dbReference type="ARBA" id="ARBA00023136"/>
    </source>
</evidence>
<keyword evidence="4 6" id="KW-1133">Transmembrane helix</keyword>
<dbReference type="Gene3D" id="1.20.1250.20">
    <property type="entry name" value="MFS general substrate transporter like domains"/>
    <property type="match status" value="1"/>
</dbReference>
<dbReference type="GO" id="GO:0016020">
    <property type="term" value="C:membrane"/>
    <property type="evidence" value="ECO:0007669"/>
    <property type="project" value="UniProtKB-SubCell"/>
</dbReference>
<feature type="transmembrane region" description="Helical" evidence="6">
    <location>
        <begin position="121"/>
        <end position="141"/>
    </location>
</feature>
<protein>
    <submittedName>
        <fullName evidence="7">Putative niacin/nicotinamide transporter NaiP</fullName>
    </submittedName>
</protein>
<keyword evidence="2" id="KW-0813">Transport</keyword>
<proteinExistence type="predicted"/>
<dbReference type="AlphaFoldDB" id="A0A0A1WXM6"/>
<dbReference type="EMBL" id="GBXI01010906">
    <property type="protein sequence ID" value="JAD03386.1"/>
    <property type="molecule type" value="Transcribed_RNA"/>
</dbReference>